<protein>
    <submittedName>
        <fullName evidence="6">TlpA disulfide reductase family protein</fullName>
    </submittedName>
</protein>
<dbReference type="Pfam" id="PF08534">
    <property type="entry name" value="Redoxin"/>
    <property type="match status" value="1"/>
</dbReference>
<dbReference type="Gene3D" id="3.40.30.10">
    <property type="entry name" value="Glutaredoxin"/>
    <property type="match status" value="1"/>
</dbReference>
<evidence type="ECO:0000256" key="4">
    <source>
        <dbReference type="SAM" id="SignalP"/>
    </source>
</evidence>
<dbReference type="PANTHER" id="PTHR42852">
    <property type="entry name" value="THIOL:DISULFIDE INTERCHANGE PROTEIN DSBE"/>
    <property type="match status" value="1"/>
</dbReference>
<keyword evidence="7" id="KW-1185">Reference proteome</keyword>
<evidence type="ECO:0000313" key="7">
    <source>
        <dbReference type="Proteomes" id="UP001215503"/>
    </source>
</evidence>
<dbReference type="Proteomes" id="UP001215503">
    <property type="component" value="Unassembled WGS sequence"/>
</dbReference>
<feature type="domain" description="Thioredoxin" evidence="5">
    <location>
        <begin position="37"/>
        <end position="182"/>
    </location>
</feature>
<dbReference type="InterPro" id="IPR017937">
    <property type="entry name" value="Thioredoxin_CS"/>
</dbReference>
<reference evidence="6 7" key="1">
    <citation type="submission" date="2023-03" db="EMBL/GenBank/DDBJ databases">
        <title>Fodinicurvata sp. CAU 1616 isolated from sea sendiment.</title>
        <authorList>
            <person name="Kim W."/>
        </authorList>
    </citation>
    <scope>NUCLEOTIDE SEQUENCE [LARGE SCALE GENOMIC DNA]</scope>
    <source>
        <strain evidence="6 7">CAU 1616</strain>
    </source>
</reference>
<evidence type="ECO:0000256" key="1">
    <source>
        <dbReference type="ARBA" id="ARBA00004196"/>
    </source>
</evidence>
<keyword evidence="3" id="KW-0676">Redox-active center</keyword>
<organism evidence="6 7">
    <name type="scientific">Aquibaculum arenosum</name>
    <dbReference type="NCBI Taxonomy" id="3032591"/>
    <lineage>
        <taxon>Bacteria</taxon>
        <taxon>Pseudomonadati</taxon>
        <taxon>Pseudomonadota</taxon>
        <taxon>Alphaproteobacteria</taxon>
        <taxon>Rhodospirillales</taxon>
        <taxon>Rhodovibrionaceae</taxon>
        <taxon>Aquibaculum</taxon>
    </lineage>
</organism>
<sequence>MKKKLFLAALLLPLTAAASALSASEPPLDGWFAEGYQTVETSAPDIPFTRLNDGEEQPVTLADYEGEVLLLNFWATWCAPCVEEMPALDALEAELGDEDFRVLVVSNDRRGAEQVLPFYEEHGLENLGVWLDPRGELMRAMETRGLPTSFVIDRDGRIVGRVEGAAPWDSAEAIELLRWYME</sequence>
<comment type="subcellular location">
    <subcellularLocation>
        <location evidence="1">Cell envelope</location>
    </subcellularLocation>
</comment>
<dbReference type="RefSeq" id="WP_275821186.1">
    <property type="nucleotide sequence ID" value="NZ_JARHUD010000003.1"/>
</dbReference>
<dbReference type="PROSITE" id="PS51352">
    <property type="entry name" value="THIOREDOXIN_2"/>
    <property type="match status" value="1"/>
</dbReference>
<feature type="chain" id="PRO_5046036772" evidence="4">
    <location>
        <begin position="23"/>
        <end position="182"/>
    </location>
</feature>
<dbReference type="PROSITE" id="PS00194">
    <property type="entry name" value="THIOREDOXIN_1"/>
    <property type="match status" value="1"/>
</dbReference>
<keyword evidence="2" id="KW-0201">Cytochrome c-type biogenesis</keyword>
<dbReference type="InterPro" id="IPR013740">
    <property type="entry name" value="Redoxin"/>
</dbReference>
<evidence type="ECO:0000256" key="3">
    <source>
        <dbReference type="ARBA" id="ARBA00023284"/>
    </source>
</evidence>
<proteinExistence type="predicted"/>
<dbReference type="CDD" id="cd02966">
    <property type="entry name" value="TlpA_like_family"/>
    <property type="match status" value="1"/>
</dbReference>
<comment type="caution">
    <text evidence="6">The sequence shown here is derived from an EMBL/GenBank/DDBJ whole genome shotgun (WGS) entry which is preliminary data.</text>
</comment>
<dbReference type="SUPFAM" id="SSF52833">
    <property type="entry name" value="Thioredoxin-like"/>
    <property type="match status" value="1"/>
</dbReference>
<dbReference type="EMBL" id="JARHUD010000003">
    <property type="protein sequence ID" value="MDF2095603.1"/>
    <property type="molecule type" value="Genomic_DNA"/>
</dbReference>
<dbReference type="InterPro" id="IPR036249">
    <property type="entry name" value="Thioredoxin-like_sf"/>
</dbReference>
<feature type="signal peptide" evidence="4">
    <location>
        <begin position="1"/>
        <end position="22"/>
    </location>
</feature>
<name>A0ABT5YL11_9PROT</name>
<dbReference type="InterPro" id="IPR050553">
    <property type="entry name" value="Thioredoxin_ResA/DsbE_sf"/>
</dbReference>
<evidence type="ECO:0000259" key="5">
    <source>
        <dbReference type="PROSITE" id="PS51352"/>
    </source>
</evidence>
<gene>
    <name evidence="6" type="ORF">P2G67_06405</name>
</gene>
<evidence type="ECO:0000313" key="6">
    <source>
        <dbReference type="EMBL" id="MDF2095603.1"/>
    </source>
</evidence>
<dbReference type="PANTHER" id="PTHR42852:SF17">
    <property type="entry name" value="THIOREDOXIN-LIKE PROTEIN HI_1115"/>
    <property type="match status" value="1"/>
</dbReference>
<keyword evidence="4" id="KW-0732">Signal</keyword>
<evidence type="ECO:0000256" key="2">
    <source>
        <dbReference type="ARBA" id="ARBA00022748"/>
    </source>
</evidence>
<accession>A0ABT5YL11</accession>
<dbReference type="InterPro" id="IPR013766">
    <property type="entry name" value="Thioredoxin_domain"/>
</dbReference>